<dbReference type="Proteomes" id="UP000005384">
    <property type="component" value="Unassembled WGS sequence"/>
</dbReference>
<gene>
    <name evidence="1" type="ORF">HMPREF9473_00452</name>
</gene>
<reference evidence="1 2" key="1">
    <citation type="submission" date="2011-08" db="EMBL/GenBank/DDBJ databases">
        <title>The Genome Sequence of Clostridium hathewayi WAL-18680.</title>
        <authorList>
            <consortium name="The Broad Institute Genome Sequencing Platform"/>
            <person name="Earl A."/>
            <person name="Ward D."/>
            <person name="Feldgarden M."/>
            <person name="Gevers D."/>
            <person name="Finegold S.M."/>
            <person name="Summanen P.H."/>
            <person name="Molitoris D.R."/>
            <person name="Song M."/>
            <person name="Daigneault M."/>
            <person name="Allen-Vercoe E."/>
            <person name="Young S.K."/>
            <person name="Zeng Q."/>
            <person name="Gargeya S."/>
            <person name="Fitzgerald M."/>
            <person name="Haas B."/>
            <person name="Abouelleil A."/>
            <person name="Alvarado L."/>
            <person name="Arachchi H.M."/>
            <person name="Berlin A."/>
            <person name="Brown A."/>
            <person name="Chapman S.B."/>
            <person name="Chen Z."/>
            <person name="Dunbar C."/>
            <person name="Freedman E."/>
            <person name="Gearin G."/>
            <person name="Gellesch M."/>
            <person name="Goldberg J."/>
            <person name="Griggs A."/>
            <person name="Gujja S."/>
            <person name="Heiman D."/>
            <person name="Howarth C."/>
            <person name="Larson L."/>
            <person name="Lui A."/>
            <person name="MacDonald P.J.P."/>
            <person name="Montmayeur A."/>
            <person name="Murphy C."/>
            <person name="Neiman D."/>
            <person name="Pearson M."/>
            <person name="Priest M."/>
            <person name="Roberts A."/>
            <person name="Saif S."/>
            <person name="Shea T."/>
            <person name="Shenoy N."/>
            <person name="Sisk P."/>
            <person name="Stolte C."/>
            <person name="Sykes S."/>
            <person name="Wortman J."/>
            <person name="Nusbaum C."/>
            <person name="Birren B."/>
        </authorList>
    </citation>
    <scope>NUCLEOTIDE SEQUENCE [LARGE SCALE GENOMIC DNA]</scope>
    <source>
        <strain evidence="1 2">WAL-18680</strain>
    </source>
</reference>
<organism evidence="1 2">
    <name type="scientific">Hungatella hathewayi WAL-18680</name>
    <dbReference type="NCBI Taxonomy" id="742737"/>
    <lineage>
        <taxon>Bacteria</taxon>
        <taxon>Bacillati</taxon>
        <taxon>Bacillota</taxon>
        <taxon>Clostridia</taxon>
        <taxon>Lachnospirales</taxon>
        <taxon>Lachnospiraceae</taxon>
        <taxon>Hungatella</taxon>
    </lineage>
</organism>
<dbReference type="InterPro" id="IPR012902">
    <property type="entry name" value="N_methyl_site"/>
</dbReference>
<dbReference type="EMBL" id="ADLN01000001">
    <property type="protein sequence ID" value="EHI62001.1"/>
    <property type="molecule type" value="Genomic_DNA"/>
</dbReference>
<sequence length="121" mass="13849">MMTGVGKMGNLRRNRRRSSRKGGFTLVEVVVSGALLLLLALMAAQGFAVCSHLVLRNRQFRSADELLEERIVWGNPPAYRENVTLEVGDYGTWDVVIETYEKKVRDADTSFKILRKREYEK</sequence>
<dbReference type="PATRIC" id="fig|742737.3.peg.453"/>
<protein>
    <submittedName>
        <fullName evidence="1">Uncharacterized protein</fullName>
    </submittedName>
</protein>
<evidence type="ECO:0000313" key="2">
    <source>
        <dbReference type="Proteomes" id="UP000005384"/>
    </source>
</evidence>
<dbReference type="RefSeq" id="WP_006778434.1">
    <property type="nucleotide sequence ID" value="NZ_CP040506.1"/>
</dbReference>
<comment type="caution">
    <text evidence="1">The sequence shown here is derived from an EMBL/GenBank/DDBJ whole genome shotgun (WGS) entry which is preliminary data.</text>
</comment>
<dbReference type="PROSITE" id="PS00409">
    <property type="entry name" value="PROKAR_NTER_METHYL"/>
    <property type="match status" value="1"/>
</dbReference>
<evidence type="ECO:0000313" key="1">
    <source>
        <dbReference type="EMBL" id="EHI62001.1"/>
    </source>
</evidence>
<proteinExistence type="predicted"/>
<dbReference type="AlphaFoldDB" id="G5IAB2"/>
<name>G5IAB2_9FIRM</name>
<accession>G5IAB2</accession>
<dbReference type="HOGENOM" id="CLU_2034892_0_0_9"/>
<keyword evidence="2" id="KW-1185">Reference proteome</keyword>